<gene>
    <name evidence="6" type="ORF">HA052_04925</name>
</gene>
<feature type="transmembrane region" description="Helical" evidence="5">
    <location>
        <begin position="264"/>
        <end position="285"/>
    </location>
</feature>
<keyword evidence="4 5" id="KW-0472">Membrane</keyword>
<keyword evidence="7" id="KW-1185">Reference proteome</keyword>
<keyword evidence="2 5" id="KW-0812">Transmembrane</keyword>
<dbReference type="Proteomes" id="UP001515641">
    <property type="component" value="Unassembled WGS sequence"/>
</dbReference>
<dbReference type="EMBL" id="JAAOMA010000004">
    <property type="protein sequence ID" value="NHR04534.1"/>
    <property type="molecule type" value="Genomic_DNA"/>
</dbReference>
<evidence type="ECO:0000256" key="4">
    <source>
        <dbReference type="ARBA" id="ARBA00023136"/>
    </source>
</evidence>
<proteinExistence type="predicted"/>
<evidence type="ECO:0000313" key="7">
    <source>
        <dbReference type="Proteomes" id="UP001515641"/>
    </source>
</evidence>
<keyword evidence="3 5" id="KW-1133">Transmembrane helix</keyword>
<protein>
    <submittedName>
        <fullName evidence="6">Type IV secretion system protein</fullName>
    </submittedName>
</protein>
<evidence type="ECO:0000256" key="2">
    <source>
        <dbReference type="ARBA" id="ARBA00022692"/>
    </source>
</evidence>
<feature type="transmembrane region" description="Helical" evidence="5">
    <location>
        <begin position="222"/>
        <end position="243"/>
    </location>
</feature>
<evidence type="ECO:0000256" key="1">
    <source>
        <dbReference type="ARBA" id="ARBA00004141"/>
    </source>
</evidence>
<organism evidence="6 7">
    <name type="scientific">Chromobacterium fluminis</name>
    <dbReference type="NCBI Taxonomy" id="3044269"/>
    <lineage>
        <taxon>Bacteria</taxon>
        <taxon>Pseudomonadati</taxon>
        <taxon>Pseudomonadota</taxon>
        <taxon>Betaproteobacteria</taxon>
        <taxon>Neisseriales</taxon>
        <taxon>Chromobacteriaceae</taxon>
        <taxon>Chromobacterium</taxon>
    </lineage>
</organism>
<feature type="transmembrane region" description="Helical" evidence="5">
    <location>
        <begin position="158"/>
        <end position="183"/>
    </location>
</feature>
<comment type="caution">
    <text evidence="6">The sequence shown here is derived from an EMBL/GenBank/DDBJ whole genome shotgun (WGS) entry which is preliminary data.</text>
</comment>
<evidence type="ECO:0000256" key="3">
    <source>
        <dbReference type="ARBA" id="ARBA00022989"/>
    </source>
</evidence>
<sequence length="439" mass="44995">MPAPSTVPATDLLSQLIDGMNTAAGSMTGALIPAGTSLMATLLAAVIAYQGLMMMLQYTSAMEVVASFIHKSIFFSIAVLLFDNYETLFGVHGALMQTFDSISGQLNNGLIFRNQLSNVGVKVIETIMALFNDPPEKTSAADSGFWDSLTQAFDTIKVLPLITGLVAFIFKLVAAFFMIIAGVVLLGQMILANIMITLGAALGPVLIPWIVWEPAAFLFSGWIRFMIIAGMWQVVGSAMFTIVQGVFTKSATMMSTAVASGELMTIYSVGSAIILMAMISAYLMMKIPDLAQAIIGGGGAEGLSMRSFHPASAAAGKGWGAAKATAGGSKAAAGSTYRSAFNGYAAGNRGFNAGMNMGKSAMAGVQKSVAAGQLIGAASGGGVRGKLIGAGASAAIAGEKAGRVVGSAAKSAAVSSGQKAVSKVRAFHNNMMNPGSGKS</sequence>
<comment type="subcellular location">
    <subcellularLocation>
        <location evidence="1">Membrane</location>
        <topology evidence="1">Multi-pass membrane protein</topology>
    </subcellularLocation>
</comment>
<evidence type="ECO:0000256" key="5">
    <source>
        <dbReference type="SAM" id="Phobius"/>
    </source>
</evidence>
<reference evidence="6 7" key="1">
    <citation type="submission" date="2020-03" db="EMBL/GenBank/DDBJ databases">
        <title>Draft genome sequence of environmentally isolated cultures.</title>
        <authorList>
            <person name="Wilson H.S."/>
            <person name="De Leon M.E."/>
        </authorList>
    </citation>
    <scope>NUCLEOTIDE SEQUENCE [LARGE SCALE GENOMIC DNA]</scope>
    <source>
        <strain evidence="6 7">HSC-31F16</strain>
    </source>
</reference>
<evidence type="ECO:0000313" key="6">
    <source>
        <dbReference type="EMBL" id="NHR04534.1"/>
    </source>
</evidence>
<name>A0ABX0KYD1_9NEIS</name>
<feature type="transmembrane region" description="Helical" evidence="5">
    <location>
        <begin position="30"/>
        <end position="52"/>
    </location>
</feature>
<feature type="transmembrane region" description="Helical" evidence="5">
    <location>
        <begin position="190"/>
        <end position="210"/>
    </location>
</feature>
<dbReference type="InterPro" id="IPR007688">
    <property type="entry name" value="Conjugal_tfr_TrbL/VirB6"/>
</dbReference>
<dbReference type="RefSeq" id="WP_166451044.1">
    <property type="nucleotide sequence ID" value="NZ_JAAOMA010000004.1"/>
</dbReference>
<dbReference type="Pfam" id="PF04610">
    <property type="entry name" value="TrbL"/>
    <property type="match status" value="1"/>
</dbReference>
<accession>A0ABX0KYD1</accession>